<dbReference type="PROSITE" id="PS51819">
    <property type="entry name" value="VOC"/>
    <property type="match status" value="1"/>
</dbReference>
<comment type="caution">
    <text evidence="2">The sequence shown here is derived from an EMBL/GenBank/DDBJ whole genome shotgun (WGS) entry which is preliminary data.</text>
</comment>
<dbReference type="InterPro" id="IPR004360">
    <property type="entry name" value="Glyas_Fos-R_dOase_dom"/>
</dbReference>
<keyword evidence="3" id="KW-1185">Reference proteome</keyword>
<feature type="domain" description="VOC" evidence="1">
    <location>
        <begin position="1"/>
        <end position="130"/>
    </location>
</feature>
<evidence type="ECO:0000313" key="3">
    <source>
        <dbReference type="Proteomes" id="UP001610432"/>
    </source>
</evidence>
<dbReference type="PANTHER" id="PTHR35006">
    <property type="entry name" value="GLYOXALASE FAMILY PROTEIN (AFU_ORTHOLOGUE AFUA_5G14830)"/>
    <property type="match status" value="1"/>
</dbReference>
<keyword evidence="2" id="KW-0223">Dioxygenase</keyword>
<dbReference type="EMBL" id="JBFXLQ010000019">
    <property type="protein sequence ID" value="KAL2867442.1"/>
    <property type="molecule type" value="Genomic_DNA"/>
</dbReference>
<dbReference type="InterPro" id="IPR037523">
    <property type="entry name" value="VOC_core"/>
</dbReference>
<organism evidence="2 3">
    <name type="scientific">Aspergillus lucknowensis</name>
    <dbReference type="NCBI Taxonomy" id="176173"/>
    <lineage>
        <taxon>Eukaryota</taxon>
        <taxon>Fungi</taxon>
        <taxon>Dikarya</taxon>
        <taxon>Ascomycota</taxon>
        <taxon>Pezizomycotina</taxon>
        <taxon>Eurotiomycetes</taxon>
        <taxon>Eurotiomycetidae</taxon>
        <taxon>Eurotiales</taxon>
        <taxon>Aspergillaceae</taxon>
        <taxon>Aspergillus</taxon>
        <taxon>Aspergillus subgen. Nidulantes</taxon>
    </lineage>
</organism>
<evidence type="ECO:0000313" key="2">
    <source>
        <dbReference type="EMBL" id="KAL2867442.1"/>
    </source>
</evidence>
<sequence length="131" mass="14301">MLGHVSIRVSDLTSSVDFYLKALSPLGFKPMAFPEVVGIGPAEPSASAPIPCFWLRKHTPNPGNDHAEKPTPVHISFYASERSQVDEFHKLGLEAGGRDNGPPGVRPFFEGYYAAYILDLDGNNIEVVKFS</sequence>
<dbReference type="Proteomes" id="UP001610432">
    <property type="component" value="Unassembled WGS sequence"/>
</dbReference>
<protein>
    <submittedName>
        <fullName evidence="2">Glyoxalase/Bleomycin resistance protein/Dihydroxybiphenyl dioxygenase</fullName>
    </submittedName>
</protein>
<evidence type="ECO:0000259" key="1">
    <source>
        <dbReference type="PROSITE" id="PS51819"/>
    </source>
</evidence>
<dbReference type="GeneID" id="98144164"/>
<gene>
    <name evidence="2" type="ORF">BJX67DRAFT_353102</name>
</gene>
<dbReference type="InterPro" id="IPR029068">
    <property type="entry name" value="Glyas_Bleomycin-R_OHBP_Dase"/>
</dbReference>
<dbReference type="CDD" id="cd07262">
    <property type="entry name" value="VOC_like"/>
    <property type="match status" value="1"/>
</dbReference>
<dbReference type="RefSeq" id="XP_070886421.1">
    <property type="nucleotide sequence ID" value="XM_071029092.1"/>
</dbReference>
<dbReference type="Pfam" id="PF00903">
    <property type="entry name" value="Glyoxalase"/>
    <property type="match status" value="1"/>
</dbReference>
<dbReference type="SUPFAM" id="SSF54593">
    <property type="entry name" value="Glyoxalase/Bleomycin resistance protein/Dihydroxybiphenyl dioxygenase"/>
    <property type="match status" value="1"/>
</dbReference>
<accession>A0ABR4LSB9</accession>
<name>A0ABR4LSB9_9EURO</name>
<dbReference type="Gene3D" id="3.10.180.10">
    <property type="entry name" value="2,3-Dihydroxybiphenyl 1,2-Dioxygenase, domain 1"/>
    <property type="match status" value="1"/>
</dbReference>
<reference evidence="2 3" key="1">
    <citation type="submission" date="2024-07" db="EMBL/GenBank/DDBJ databases">
        <title>Section-level genome sequencing and comparative genomics of Aspergillus sections Usti and Cavernicolus.</title>
        <authorList>
            <consortium name="Lawrence Berkeley National Laboratory"/>
            <person name="Nybo J.L."/>
            <person name="Vesth T.C."/>
            <person name="Theobald S."/>
            <person name="Frisvad J.C."/>
            <person name="Larsen T.O."/>
            <person name="Kjaerboelling I."/>
            <person name="Rothschild-Mancinelli K."/>
            <person name="Lyhne E.K."/>
            <person name="Kogle M.E."/>
            <person name="Barry K."/>
            <person name="Clum A."/>
            <person name="Na H."/>
            <person name="Ledsgaard L."/>
            <person name="Lin J."/>
            <person name="Lipzen A."/>
            <person name="Kuo A."/>
            <person name="Riley R."/>
            <person name="Mondo S."/>
            <person name="Labutti K."/>
            <person name="Haridas S."/>
            <person name="Pangalinan J."/>
            <person name="Salamov A.A."/>
            <person name="Simmons B.A."/>
            <person name="Magnuson J.K."/>
            <person name="Chen J."/>
            <person name="Drula E."/>
            <person name="Henrissat B."/>
            <person name="Wiebenga A."/>
            <person name="Lubbers R.J."/>
            <person name="Gomes A.C."/>
            <person name="Macurrencykelacurrency M.R."/>
            <person name="Stajich J."/>
            <person name="Grigoriev I.V."/>
            <person name="Mortensen U.H."/>
            <person name="De Vries R.P."/>
            <person name="Baker S.E."/>
            <person name="Andersen M.R."/>
        </authorList>
    </citation>
    <scope>NUCLEOTIDE SEQUENCE [LARGE SCALE GENOMIC DNA]</scope>
    <source>
        <strain evidence="2 3">CBS 449.75</strain>
    </source>
</reference>
<dbReference type="GO" id="GO:0051213">
    <property type="term" value="F:dioxygenase activity"/>
    <property type="evidence" value="ECO:0007669"/>
    <property type="project" value="UniProtKB-KW"/>
</dbReference>
<proteinExistence type="predicted"/>
<keyword evidence="2" id="KW-0560">Oxidoreductase</keyword>
<dbReference type="PANTHER" id="PTHR35006:SF2">
    <property type="entry name" value="GLYOXALASE FAMILY PROTEIN (AFU_ORTHOLOGUE AFUA_5G14830)"/>
    <property type="match status" value="1"/>
</dbReference>